<gene>
    <name evidence="2 5" type="primary">thiL</name>
    <name evidence="5" type="ORF">GCM10008171_08730</name>
</gene>
<feature type="binding site" evidence="2">
    <location>
        <position position="46"/>
    </location>
    <ligand>
        <name>Mg(2+)</name>
        <dbReference type="ChEBI" id="CHEBI:18420"/>
        <label>1</label>
    </ligand>
</feature>
<feature type="binding site" evidence="2">
    <location>
        <position position="219"/>
    </location>
    <ligand>
        <name>Mg(2+)</name>
        <dbReference type="ChEBI" id="CHEBI:18420"/>
        <label>3</label>
    </ligand>
</feature>
<feature type="binding site" evidence="2">
    <location>
        <position position="75"/>
    </location>
    <ligand>
        <name>Mg(2+)</name>
        <dbReference type="ChEBI" id="CHEBI:18420"/>
        <label>4</label>
    </ligand>
</feature>
<keyword evidence="1 2" id="KW-0784">Thiamine biosynthesis</keyword>
<keyword evidence="2 5" id="KW-0418">Kinase</keyword>
<keyword evidence="2" id="KW-0479">Metal-binding</keyword>
<keyword evidence="2" id="KW-0067">ATP-binding</keyword>
<keyword evidence="6" id="KW-1185">Reference proteome</keyword>
<dbReference type="PANTHER" id="PTHR30270:SF0">
    <property type="entry name" value="THIAMINE-MONOPHOSPHATE KINASE"/>
    <property type="match status" value="1"/>
</dbReference>
<protein>
    <recommendedName>
        <fullName evidence="2">Thiamine-monophosphate kinase</fullName>
        <shortName evidence="2">TMP kinase</shortName>
        <shortName evidence="2">Thiamine-phosphate kinase</shortName>
        <ecNumber evidence="2">2.7.4.16</ecNumber>
    </recommendedName>
</protein>
<dbReference type="GO" id="GO:0005524">
    <property type="term" value="F:ATP binding"/>
    <property type="evidence" value="ECO:0007669"/>
    <property type="project" value="UniProtKB-UniRule"/>
</dbReference>
<feature type="binding site" evidence="2">
    <location>
        <position position="47"/>
    </location>
    <ligand>
        <name>Mg(2+)</name>
        <dbReference type="ChEBI" id="CHEBI:18420"/>
        <label>2</label>
    </ligand>
</feature>
<reference evidence="5" key="2">
    <citation type="submission" date="2023-01" db="EMBL/GenBank/DDBJ databases">
        <authorList>
            <person name="Sun Q."/>
            <person name="Evtushenko L."/>
        </authorList>
    </citation>
    <scope>NUCLEOTIDE SEQUENCE</scope>
    <source>
        <strain evidence="5">VKM B-2555</strain>
    </source>
</reference>
<evidence type="ECO:0000313" key="5">
    <source>
        <dbReference type="EMBL" id="GLK75619.1"/>
    </source>
</evidence>
<dbReference type="InterPro" id="IPR006283">
    <property type="entry name" value="ThiL-like"/>
</dbReference>
<proteinExistence type="inferred from homology"/>
<dbReference type="InterPro" id="IPR036676">
    <property type="entry name" value="PurM-like_C_sf"/>
</dbReference>
<dbReference type="GO" id="GO:0009030">
    <property type="term" value="F:thiamine-phosphate kinase activity"/>
    <property type="evidence" value="ECO:0007669"/>
    <property type="project" value="UniProtKB-UniRule"/>
</dbReference>
<evidence type="ECO:0000256" key="2">
    <source>
        <dbReference type="HAMAP-Rule" id="MF_02128"/>
    </source>
</evidence>
<evidence type="ECO:0000256" key="1">
    <source>
        <dbReference type="ARBA" id="ARBA00022977"/>
    </source>
</evidence>
<dbReference type="GO" id="GO:0009229">
    <property type="term" value="P:thiamine diphosphate biosynthetic process"/>
    <property type="evidence" value="ECO:0007669"/>
    <property type="project" value="UniProtKB-UniRule"/>
</dbReference>
<dbReference type="InterPro" id="IPR016188">
    <property type="entry name" value="PurM-like_N"/>
</dbReference>
<feature type="binding site" evidence="2">
    <location>
        <position position="123"/>
    </location>
    <ligand>
        <name>Mg(2+)</name>
        <dbReference type="ChEBI" id="CHEBI:18420"/>
        <label>1</label>
    </ligand>
</feature>
<dbReference type="Pfam" id="PF02769">
    <property type="entry name" value="AIRS_C"/>
    <property type="match status" value="1"/>
</dbReference>
<keyword evidence="2" id="KW-0547">Nucleotide-binding</keyword>
<comment type="function">
    <text evidence="2">Catalyzes the ATP-dependent phosphorylation of thiamine-monophosphate (TMP) to form thiamine-pyrophosphate (TPP), the active form of vitamin B1.</text>
</comment>
<dbReference type="EC" id="2.7.4.16" evidence="2"/>
<feature type="binding site" evidence="2">
    <location>
        <position position="54"/>
    </location>
    <ligand>
        <name>substrate</name>
    </ligand>
</feature>
<dbReference type="RefSeq" id="WP_271203561.1">
    <property type="nucleotide sequence ID" value="NZ_BSFK01000005.1"/>
</dbReference>
<dbReference type="SUPFAM" id="SSF55326">
    <property type="entry name" value="PurM N-terminal domain-like"/>
    <property type="match status" value="1"/>
</dbReference>
<feature type="binding site" evidence="2">
    <location>
        <position position="30"/>
    </location>
    <ligand>
        <name>Mg(2+)</name>
        <dbReference type="ChEBI" id="CHEBI:18420"/>
        <label>4</label>
    </ligand>
</feature>
<comment type="similarity">
    <text evidence="2">Belongs to the thiamine-monophosphate kinase family.</text>
</comment>
<dbReference type="GO" id="GO:0000287">
    <property type="term" value="F:magnesium ion binding"/>
    <property type="evidence" value="ECO:0007669"/>
    <property type="project" value="UniProtKB-UniRule"/>
</dbReference>
<evidence type="ECO:0000259" key="4">
    <source>
        <dbReference type="Pfam" id="PF02769"/>
    </source>
</evidence>
<dbReference type="Pfam" id="PF00586">
    <property type="entry name" value="AIRS"/>
    <property type="match status" value="1"/>
</dbReference>
<feature type="binding site" evidence="2">
    <location>
        <begin position="122"/>
        <end position="123"/>
    </location>
    <ligand>
        <name>ATP</name>
        <dbReference type="ChEBI" id="CHEBI:30616"/>
    </ligand>
</feature>
<feature type="binding site" evidence="2">
    <location>
        <position position="271"/>
    </location>
    <ligand>
        <name>substrate</name>
    </ligand>
</feature>
<dbReference type="CDD" id="cd02194">
    <property type="entry name" value="ThiL"/>
    <property type="match status" value="1"/>
</dbReference>
<feature type="binding site" evidence="2">
    <location>
        <position position="149"/>
    </location>
    <ligand>
        <name>ATP</name>
        <dbReference type="ChEBI" id="CHEBI:30616"/>
    </ligand>
</feature>
<feature type="binding site" evidence="2">
    <location>
        <position position="75"/>
    </location>
    <ligand>
        <name>Mg(2+)</name>
        <dbReference type="ChEBI" id="CHEBI:18420"/>
        <label>3</label>
    </ligand>
</feature>
<feature type="binding site" evidence="2">
    <location>
        <position position="75"/>
    </location>
    <ligand>
        <name>Mg(2+)</name>
        <dbReference type="ChEBI" id="CHEBI:18420"/>
        <label>2</label>
    </ligand>
</feature>
<reference evidence="5" key="1">
    <citation type="journal article" date="2014" name="Int. J. Syst. Evol. Microbiol.">
        <title>Complete genome sequence of Corynebacterium casei LMG S-19264T (=DSM 44701T), isolated from a smear-ripened cheese.</title>
        <authorList>
            <consortium name="US DOE Joint Genome Institute (JGI-PGF)"/>
            <person name="Walter F."/>
            <person name="Albersmeier A."/>
            <person name="Kalinowski J."/>
            <person name="Ruckert C."/>
        </authorList>
    </citation>
    <scope>NUCLEOTIDE SEQUENCE</scope>
    <source>
        <strain evidence="5">VKM B-2555</strain>
    </source>
</reference>
<keyword evidence="2" id="KW-0808">Transferase</keyword>
<feature type="binding site" evidence="2">
    <location>
        <position position="221"/>
    </location>
    <ligand>
        <name>ATP</name>
        <dbReference type="ChEBI" id="CHEBI:30616"/>
    </ligand>
</feature>
<dbReference type="EMBL" id="BSFK01000005">
    <property type="protein sequence ID" value="GLK75619.1"/>
    <property type="molecule type" value="Genomic_DNA"/>
</dbReference>
<dbReference type="InterPro" id="IPR036921">
    <property type="entry name" value="PurM-like_N_sf"/>
</dbReference>
<feature type="binding site" evidence="2">
    <location>
        <position position="326"/>
    </location>
    <ligand>
        <name>substrate</name>
    </ligand>
</feature>
<organism evidence="5 6">
    <name type="scientific">Methylopila jiangsuensis</name>
    <dbReference type="NCBI Taxonomy" id="586230"/>
    <lineage>
        <taxon>Bacteria</taxon>
        <taxon>Pseudomonadati</taxon>
        <taxon>Pseudomonadota</taxon>
        <taxon>Alphaproteobacteria</taxon>
        <taxon>Hyphomicrobiales</taxon>
        <taxon>Methylopilaceae</taxon>
        <taxon>Methylopila</taxon>
    </lineage>
</organism>
<dbReference type="NCBIfam" id="TIGR01379">
    <property type="entry name" value="thiL"/>
    <property type="match status" value="1"/>
</dbReference>
<comment type="miscellaneous">
    <text evidence="2">Reaction mechanism of ThiL seems to utilize a direct, inline transfer of the gamma-phosphate of ATP to TMP rather than a phosphorylated enzyme intermediate.</text>
</comment>
<feature type="binding site" evidence="2">
    <location>
        <position position="45"/>
    </location>
    <ligand>
        <name>Mg(2+)</name>
        <dbReference type="ChEBI" id="CHEBI:18420"/>
        <label>4</label>
    </ligand>
</feature>
<dbReference type="Gene3D" id="3.90.650.10">
    <property type="entry name" value="PurM-like C-terminal domain"/>
    <property type="match status" value="1"/>
</dbReference>
<feature type="domain" description="PurM-like N-terminal" evidence="3">
    <location>
        <begin position="29"/>
        <end position="140"/>
    </location>
</feature>
<dbReference type="PANTHER" id="PTHR30270">
    <property type="entry name" value="THIAMINE-MONOPHOSPHATE KINASE"/>
    <property type="match status" value="1"/>
</dbReference>
<dbReference type="GO" id="GO:0009228">
    <property type="term" value="P:thiamine biosynthetic process"/>
    <property type="evidence" value="ECO:0007669"/>
    <property type="project" value="UniProtKB-KW"/>
</dbReference>
<feature type="binding site" evidence="2">
    <location>
        <position position="30"/>
    </location>
    <ligand>
        <name>Mg(2+)</name>
        <dbReference type="ChEBI" id="CHEBI:18420"/>
        <label>3</label>
    </ligand>
</feature>
<keyword evidence="2" id="KW-0460">Magnesium</keyword>
<comment type="caution">
    <text evidence="5">The sequence shown here is derived from an EMBL/GenBank/DDBJ whole genome shotgun (WGS) entry which is preliminary data.</text>
</comment>
<feature type="binding site" evidence="2">
    <location>
        <position position="47"/>
    </location>
    <ligand>
        <name>Mg(2+)</name>
        <dbReference type="ChEBI" id="CHEBI:18420"/>
        <label>1</label>
    </ligand>
</feature>
<sequence length="329" mass="34717">MSGRLDEFGLIARYFRPLATAPGAAGLTDDAATIPHAFGKELVVTTDAVVAGVHFFPDDPADAVARKALRVNLSDLAAKGARPTGYLVTLALPDVWDEDWLEAFSEGLAIDQEEFGVSLLGGDTVRSPGGLVISITAFGHAAEGHVPRRDGAAPGQRLYVTGTIGDAALGLMLRQDERLGRLWDLSRAEKEALLDRYLLPEPRVALASVVGAYGTASMDVSDGLIGDVRKLAEASRVGAVIDAVRVPLSSGVARAARLDPPALGSALTGGDDYEILLAIDPEDAEAFEAEAISLGVRVADIGVLTEGSAVRVERHGREMIFQRGSWNHF</sequence>
<feature type="domain" description="PurM-like C-terminal" evidence="4">
    <location>
        <begin position="154"/>
        <end position="312"/>
    </location>
</feature>
<dbReference type="Proteomes" id="UP001143364">
    <property type="component" value="Unassembled WGS sequence"/>
</dbReference>
<dbReference type="InterPro" id="IPR010918">
    <property type="entry name" value="PurM-like_C_dom"/>
</dbReference>
<dbReference type="AlphaFoldDB" id="A0A9W6JH18"/>
<feature type="binding site" evidence="2">
    <location>
        <position position="222"/>
    </location>
    <ligand>
        <name>Mg(2+)</name>
        <dbReference type="ChEBI" id="CHEBI:18420"/>
        <label>5</label>
    </ligand>
</feature>
<dbReference type="SUPFAM" id="SSF56042">
    <property type="entry name" value="PurM C-terminal domain-like"/>
    <property type="match status" value="1"/>
</dbReference>
<dbReference type="HAMAP" id="MF_02128">
    <property type="entry name" value="TMP_kinase"/>
    <property type="match status" value="1"/>
</dbReference>
<comment type="pathway">
    <text evidence="2">Cofactor biosynthesis; thiamine diphosphate biosynthesis; thiamine diphosphate from thiamine phosphate: step 1/1.</text>
</comment>
<evidence type="ECO:0000259" key="3">
    <source>
        <dbReference type="Pfam" id="PF00586"/>
    </source>
</evidence>
<dbReference type="Gene3D" id="3.30.1330.10">
    <property type="entry name" value="PurM-like, N-terminal domain"/>
    <property type="match status" value="1"/>
</dbReference>
<comment type="caution">
    <text evidence="2">Lacks conserved residue(s) required for the propagation of feature annotation.</text>
</comment>
<comment type="catalytic activity">
    <reaction evidence="2">
        <text>thiamine phosphate + ATP = thiamine diphosphate + ADP</text>
        <dbReference type="Rhea" id="RHEA:15913"/>
        <dbReference type="ChEBI" id="CHEBI:30616"/>
        <dbReference type="ChEBI" id="CHEBI:37575"/>
        <dbReference type="ChEBI" id="CHEBI:58937"/>
        <dbReference type="ChEBI" id="CHEBI:456216"/>
        <dbReference type="EC" id="2.7.4.16"/>
    </reaction>
</comment>
<dbReference type="PIRSF" id="PIRSF005303">
    <property type="entry name" value="Thiam_monoph_kin"/>
    <property type="match status" value="1"/>
</dbReference>
<accession>A0A9W6JH18</accession>
<name>A0A9W6JH18_9HYPH</name>
<evidence type="ECO:0000313" key="6">
    <source>
        <dbReference type="Proteomes" id="UP001143364"/>
    </source>
</evidence>